<proteinExistence type="predicted"/>
<organism evidence="8 9">
    <name type="scientific">Lysobacter cavernae</name>
    <dbReference type="NCBI Taxonomy" id="1685901"/>
    <lineage>
        <taxon>Bacteria</taxon>
        <taxon>Pseudomonadati</taxon>
        <taxon>Pseudomonadota</taxon>
        <taxon>Gammaproteobacteria</taxon>
        <taxon>Lysobacterales</taxon>
        <taxon>Lysobacteraceae</taxon>
        <taxon>Lysobacter</taxon>
    </lineage>
</organism>
<evidence type="ECO:0000256" key="2">
    <source>
        <dbReference type="ARBA" id="ARBA00023277"/>
    </source>
</evidence>
<dbReference type="Pfam" id="PF00331">
    <property type="entry name" value="Glyco_hydro_10"/>
    <property type="match status" value="1"/>
</dbReference>
<dbReference type="SUPFAM" id="SSF51445">
    <property type="entry name" value="(Trans)glycosidases"/>
    <property type="match status" value="1"/>
</dbReference>
<keyword evidence="4" id="KW-0624">Polysaccharide degradation</keyword>
<keyword evidence="9" id="KW-1185">Reference proteome</keyword>
<dbReference type="PROSITE" id="PS00591">
    <property type="entry name" value="GH10_1"/>
    <property type="match status" value="1"/>
</dbReference>
<feature type="signal peptide" evidence="6">
    <location>
        <begin position="1"/>
        <end position="18"/>
    </location>
</feature>
<evidence type="ECO:0000259" key="7">
    <source>
        <dbReference type="PROSITE" id="PS51760"/>
    </source>
</evidence>
<keyword evidence="2" id="KW-0119">Carbohydrate metabolism</keyword>
<evidence type="ECO:0000313" key="8">
    <source>
        <dbReference type="EMBL" id="MFC3549874.1"/>
    </source>
</evidence>
<dbReference type="RefSeq" id="WP_386757193.1">
    <property type="nucleotide sequence ID" value="NZ_JBHRXK010000001.1"/>
</dbReference>
<keyword evidence="3" id="KW-0326">Glycosidase</keyword>
<reference evidence="9" key="1">
    <citation type="journal article" date="2019" name="Int. J. Syst. Evol. Microbiol.">
        <title>The Global Catalogue of Microorganisms (GCM) 10K type strain sequencing project: providing services to taxonomists for standard genome sequencing and annotation.</title>
        <authorList>
            <consortium name="The Broad Institute Genomics Platform"/>
            <consortium name="The Broad Institute Genome Sequencing Center for Infectious Disease"/>
            <person name="Wu L."/>
            <person name="Ma J."/>
        </authorList>
    </citation>
    <scope>NUCLEOTIDE SEQUENCE [LARGE SCALE GENOMIC DNA]</scope>
    <source>
        <strain evidence="9">KCTC 42875</strain>
    </source>
</reference>
<dbReference type="SUPFAM" id="SSF63829">
    <property type="entry name" value="Calcium-dependent phosphotriesterase"/>
    <property type="match status" value="1"/>
</dbReference>
<keyword evidence="6" id="KW-0732">Signal</keyword>
<dbReference type="EMBL" id="JBHRXK010000001">
    <property type="protein sequence ID" value="MFC3549874.1"/>
    <property type="molecule type" value="Genomic_DNA"/>
</dbReference>
<evidence type="ECO:0000256" key="1">
    <source>
        <dbReference type="ARBA" id="ARBA00022801"/>
    </source>
</evidence>
<evidence type="ECO:0000256" key="3">
    <source>
        <dbReference type="ARBA" id="ARBA00023295"/>
    </source>
</evidence>
<sequence length="650" mass="71908">MKHLLLVALATLPLHLHAQDTTPHTALAVGHGKFLGSAYSPSQSTDFIRYWNKVTPENAGKWGEVEKMRDRMDWRGLDEAYRFAKDNGLPFQMHVMVWGNQQPEWIETLPVAEQREEIEEWFAAVAQRYPQLDFVEVVNEPLNDPPTKDDEGGGHYIDALGGSGKTGWDWIITSYRLARTHFPNAKLLINDYNITNKPDATRRYREIIDLLRRDDLLDGIGVQAHAFATKPGVPMSVHQANLDLLAASGLPIYVTELDIDGATDEEQLKDYQRIFPLFWEHPAVRGITLWGFRPGLWREKEDATLVRADGSERPAMAWLRRYLRGEAKAPPVHGHTVVGRIERFDHALDALVPADAVVERLAEGFTWSEGPAWIDDGKYLLFTDVPGNTMYRWSQDEGLGLFERPSGYTGLADPAMREAGANGLLPVRDGGLLLADSGNRSVVRMDLASRKRVTLASRYQGKRLNSPNDLAQRGDGNVYFTDPPYGLTGLDASPRKELAFNGVYRIDRDGTVHLIDDRLSFPNGIALSPDESTLYVSNSDAGNPVWMAYALDAKGNASDRHVFADASDLAGPQAPGVPDGLCVTADGHLFASAPGGMLVFAPDGRRLGRIATGQAVSNCALGDDGRTLYLTSVNALLRVRLSRTPEQPRP</sequence>
<dbReference type="Proteomes" id="UP001595740">
    <property type="component" value="Unassembled WGS sequence"/>
</dbReference>
<protein>
    <submittedName>
        <fullName evidence="8">Endo-1,4-beta-xylanase</fullName>
    </submittedName>
</protein>
<dbReference type="InterPro" id="IPR005511">
    <property type="entry name" value="SMP-30"/>
</dbReference>
<accession>A0ABV7RJQ6</accession>
<dbReference type="Gene3D" id="3.20.20.80">
    <property type="entry name" value="Glycosidases"/>
    <property type="match status" value="1"/>
</dbReference>
<dbReference type="SMART" id="SM00633">
    <property type="entry name" value="Glyco_10"/>
    <property type="match status" value="1"/>
</dbReference>
<feature type="domain" description="GH10" evidence="7">
    <location>
        <begin position="40"/>
        <end position="322"/>
    </location>
</feature>
<dbReference type="PROSITE" id="PS51760">
    <property type="entry name" value="GH10_2"/>
    <property type="match status" value="1"/>
</dbReference>
<comment type="caution">
    <text evidence="8">The sequence shown here is derived from an EMBL/GenBank/DDBJ whole genome shotgun (WGS) entry which is preliminary data.</text>
</comment>
<dbReference type="Gene3D" id="2.120.10.30">
    <property type="entry name" value="TolB, C-terminal domain"/>
    <property type="match status" value="1"/>
</dbReference>
<evidence type="ECO:0000313" key="9">
    <source>
        <dbReference type="Proteomes" id="UP001595740"/>
    </source>
</evidence>
<feature type="chain" id="PRO_5046241220" evidence="6">
    <location>
        <begin position="19"/>
        <end position="650"/>
    </location>
</feature>
<dbReference type="InterPro" id="IPR017853">
    <property type="entry name" value="GH"/>
</dbReference>
<dbReference type="Pfam" id="PF08450">
    <property type="entry name" value="SGL"/>
    <property type="match status" value="1"/>
</dbReference>
<dbReference type="PRINTS" id="PR01790">
    <property type="entry name" value="SMP30FAMILY"/>
</dbReference>
<name>A0ABV7RJQ6_9GAMM</name>
<dbReference type="InterPro" id="IPR001000">
    <property type="entry name" value="GH10_dom"/>
</dbReference>
<dbReference type="PANTHER" id="PTHR47572:SF4">
    <property type="entry name" value="LACTONASE DRP35"/>
    <property type="match status" value="1"/>
</dbReference>
<evidence type="ECO:0000256" key="5">
    <source>
        <dbReference type="PROSITE-ProRule" id="PRU10061"/>
    </source>
</evidence>
<gene>
    <name evidence="8" type="ORF">ACFOLC_02480</name>
</gene>
<dbReference type="InterPro" id="IPR051262">
    <property type="entry name" value="SMP-30/CGR1_Lactonase"/>
</dbReference>
<dbReference type="InterPro" id="IPR011042">
    <property type="entry name" value="6-blade_b-propeller_TolB-like"/>
</dbReference>
<evidence type="ECO:0000256" key="4">
    <source>
        <dbReference type="ARBA" id="ARBA00023326"/>
    </source>
</evidence>
<feature type="active site" description="Nucleophile" evidence="5">
    <location>
        <position position="256"/>
    </location>
</feature>
<dbReference type="InterPro" id="IPR013658">
    <property type="entry name" value="SGL"/>
</dbReference>
<evidence type="ECO:0000256" key="6">
    <source>
        <dbReference type="SAM" id="SignalP"/>
    </source>
</evidence>
<dbReference type="PANTHER" id="PTHR47572">
    <property type="entry name" value="LIPOPROTEIN-RELATED"/>
    <property type="match status" value="1"/>
</dbReference>
<keyword evidence="1" id="KW-0378">Hydrolase</keyword>
<dbReference type="InterPro" id="IPR031158">
    <property type="entry name" value="GH10_AS"/>
</dbReference>